<evidence type="ECO:0000256" key="2">
    <source>
        <dbReference type="SAM" id="Phobius"/>
    </source>
</evidence>
<dbReference type="InterPro" id="IPR023346">
    <property type="entry name" value="Lysozyme-like_dom_sf"/>
</dbReference>
<dbReference type="EMBL" id="PCRP01000017">
    <property type="protein sequence ID" value="PIP23838.1"/>
    <property type="molecule type" value="Genomic_DNA"/>
</dbReference>
<comment type="caution">
    <text evidence="4">The sequence shown here is derived from an EMBL/GenBank/DDBJ whole genome shotgun (WGS) entry which is preliminary data.</text>
</comment>
<evidence type="ECO:0000313" key="5">
    <source>
        <dbReference type="Proteomes" id="UP000230273"/>
    </source>
</evidence>
<dbReference type="InterPro" id="IPR031304">
    <property type="entry name" value="SLT_2"/>
</dbReference>
<keyword evidence="2" id="KW-1133">Transmembrane helix</keyword>
<proteinExistence type="predicted"/>
<dbReference type="Pfam" id="PF13406">
    <property type="entry name" value="SLT_2"/>
    <property type="match status" value="1"/>
</dbReference>
<gene>
    <name evidence="4" type="ORF">COX36_01210</name>
</gene>
<feature type="coiled-coil region" evidence="1">
    <location>
        <begin position="88"/>
        <end position="171"/>
    </location>
</feature>
<keyword evidence="2" id="KW-0472">Membrane</keyword>
<name>A0A2G9YX62_9BACT</name>
<dbReference type="Gene3D" id="6.10.250.3150">
    <property type="match status" value="1"/>
</dbReference>
<protein>
    <recommendedName>
        <fullName evidence="3">Transglycosylase SLT domain-containing protein</fullName>
    </recommendedName>
</protein>
<dbReference type="Proteomes" id="UP000230273">
    <property type="component" value="Unassembled WGS sequence"/>
</dbReference>
<sequence>MRAKRRFGFAYFLTFMISHIKSFFAKPILKVYLLKKNLAFILFFSFSFSFFSSLWQPGEVLSLVSVSSIFAQTVTATPTPQPNPTDERKVLEDELKALEEKIAQYEKDITKTQQEKKTLQNQVSILKNKIQKLDLQIKQNKLMIGDLGLQIKDTEGSIDKTTQKIEDLKIKLSSILRSIWEEDQKSEVELLLAEANLSGFFNNLVALESLNLKNKELLSEIKSLKVSLEDQKNSLDNEKGDLEQLARIQLLQKQENFSVKQRQEVLLEETKGKESEYQKMLEASKKRAAEIRTRIFELIGVPEAPTFGEALDIAKIVSAQTGVRPALLLAVLTQESNLGKNVGQCYLANADTGEGVRISTGKKEPRTMSPKRDVPNFLKITGELGKDSYKVPVSCPMSFGWGGAMGPAQFIPSTWMLYRDRVAAITGKSADPWNIRDAFFAAGLYLADYGAKLQTYDGEWRAAMIYFSGSTNTRYRFYGDSVMALAKQYQTDIETIEKGGLGVKY</sequence>
<evidence type="ECO:0000313" key="4">
    <source>
        <dbReference type="EMBL" id="PIP23838.1"/>
    </source>
</evidence>
<dbReference type="Gene3D" id="1.10.530.10">
    <property type="match status" value="1"/>
</dbReference>
<dbReference type="AlphaFoldDB" id="A0A2G9YX62"/>
<evidence type="ECO:0000256" key="1">
    <source>
        <dbReference type="SAM" id="Coils"/>
    </source>
</evidence>
<dbReference type="SUPFAM" id="SSF53955">
    <property type="entry name" value="Lysozyme-like"/>
    <property type="match status" value="1"/>
</dbReference>
<feature type="coiled-coil region" evidence="1">
    <location>
        <begin position="207"/>
        <end position="248"/>
    </location>
</feature>
<reference evidence="4 5" key="1">
    <citation type="submission" date="2017-09" db="EMBL/GenBank/DDBJ databases">
        <title>Depth-based differentiation of microbial function through sediment-hosted aquifers and enrichment of novel symbionts in the deep terrestrial subsurface.</title>
        <authorList>
            <person name="Probst A.J."/>
            <person name="Ladd B."/>
            <person name="Jarett J.K."/>
            <person name="Geller-Mcgrath D.E."/>
            <person name="Sieber C.M."/>
            <person name="Emerson J.B."/>
            <person name="Anantharaman K."/>
            <person name="Thomas B.C."/>
            <person name="Malmstrom R."/>
            <person name="Stieglmeier M."/>
            <person name="Klingl A."/>
            <person name="Woyke T."/>
            <person name="Ryan C.M."/>
            <person name="Banfield J.F."/>
        </authorList>
    </citation>
    <scope>NUCLEOTIDE SEQUENCE [LARGE SCALE GENOMIC DNA]</scope>
    <source>
        <strain evidence="4">CG23_combo_of_CG06-09_8_20_14_all_38_19</strain>
    </source>
</reference>
<evidence type="ECO:0000259" key="3">
    <source>
        <dbReference type="Pfam" id="PF13406"/>
    </source>
</evidence>
<accession>A0A2G9YX62</accession>
<feature type="domain" description="Transglycosylase SLT" evidence="3">
    <location>
        <begin position="316"/>
        <end position="450"/>
    </location>
</feature>
<keyword evidence="1" id="KW-0175">Coiled coil</keyword>
<keyword evidence="2" id="KW-0812">Transmembrane</keyword>
<organism evidence="4 5">
    <name type="scientific">Candidatus Nealsonbacteria bacterium CG23_combo_of_CG06-09_8_20_14_all_38_19</name>
    <dbReference type="NCBI Taxonomy" id="1974721"/>
    <lineage>
        <taxon>Bacteria</taxon>
        <taxon>Candidatus Nealsoniibacteriota</taxon>
    </lineage>
</organism>
<feature type="transmembrane region" description="Helical" evidence="2">
    <location>
        <begin position="6"/>
        <end position="25"/>
    </location>
</feature>